<evidence type="ECO:0000313" key="2">
    <source>
        <dbReference type="Proteomes" id="UP000005709"/>
    </source>
</evidence>
<gene>
    <name evidence="1" type="ORF">CAMGR0001_2325</name>
</gene>
<name>C8PDX6_9BACT</name>
<dbReference type="EMBL" id="ACYG01000005">
    <property type="protein sequence ID" value="EEV18849.1"/>
    <property type="molecule type" value="Genomic_DNA"/>
</dbReference>
<protein>
    <submittedName>
        <fullName evidence="1">Uncharacterized protein</fullName>
    </submittedName>
</protein>
<keyword evidence="2" id="KW-1185">Reference proteome</keyword>
<reference evidence="1 2" key="1">
    <citation type="submission" date="2009-07" db="EMBL/GenBank/DDBJ databases">
        <authorList>
            <person name="Madupu R."/>
            <person name="Sebastian Y."/>
            <person name="Durkin A.S."/>
            <person name="Torralba M."/>
            <person name="Methe B."/>
            <person name="Sutton G.G."/>
            <person name="Strausberg R.L."/>
            <person name="Nelson K.E."/>
        </authorList>
    </citation>
    <scope>NUCLEOTIDE SEQUENCE [LARGE SCALE GENOMIC DNA]</scope>
    <source>
        <strain evidence="1 2">RM3268</strain>
    </source>
</reference>
<organism evidence="1 2">
    <name type="scientific">Campylobacter gracilis RM3268</name>
    <dbReference type="NCBI Taxonomy" id="553220"/>
    <lineage>
        <taxon>Bacteria</taxon>
        <taxon>Pseudomonadati</taxon>
        <taxon>Campylobacterota</taxon>
        <taxon>Epsilonproteobacteria</taxon>
        <taxon>Campylobacterales</taxon>
        <taxon>Campylobacteraceae</taxon>
        <taxon>Campylobacter</taxon>
    </lineage>
</organism>
<dbReference type="AlphaFoldDB" id="C8PDX6"/>
<accession>C8PDX6</accession>
<sequence length="47" mass="5972">MADLLQYYGFDFCREILEFYDFARKFCVFWRRVELKILSCRRVRLRV</sequence>
<dbReference type="Proteomes" id="UP000005709">
    <property type="component" value="Unassembled WGS sequence"/>
</dbReference>
<evidence type="ECO:0000313" key="1">
    <source>
        <dbReference type="EMBL" id="EEV18849.1"/>
    </source>
</evidence>
<proteinExistence type="predicted"/>
<comment type="caution">
    <text evidence="1">The sequence shown here is derived from an EMBL/GenBank/DDBJ whole genome shotgun (WGS) entry which is preliminary data.</text>
</comment>